<evidence type="ECO:0000256" key="1">
    <source>
        <dbReference type="SAM" id="Phobius"/>
    </source>
</evidence>
<comment type="caution">
    <text evidence="2">The sequence shown here is derived from an EMBL/GenBank/DDBJ whole genome shotgun (WGS) entry which is preliminary data.</text>
</comment>
<dbReference type="PROSITE" id="PS51257">
    <property type="entry name" value="PROKAR_LIPOPROTEIN"/>
    <property type="match status" value="1"/>
</dbReference>
<reference evidence="2" key="1">
    <citation type="submission" date="2019-11" db="EMBL/GenBank/DDBJ databases">
        <title>Microbial mats filling the niche in hypersaline microbial mats.</title>
        <authorList>
            <person name="Wong H.L."/>
            <person name="Macleod F.I."/>
            <person name="White R.A. III"/>
            <person name="Burns B.P."/>
        </authorList>
    </citation>
    <scope>NUCLEOTIDE SEQUENCE</scope>
    <source>
        <strain evidence="2">Bin_327</strain>
    </source>
</reference>
<gene>
    <name evidence="2" type="ORF">GF359_02785</name>
</gene>
<evidence type="ECO:0000313" key="3">
    <source>
        <dbReference type="Proteomes" id="UP000630660"/>
    </source>
</evidence>
<keyword evidence="1" id="KW-0812">Transmembrane</keyword>
<keyword evidence="1" id="KW-1133">Transmembrane helix</keyword>
<dbReference type="AlphaFoldDB" id="A0A9D5K8M2"/>
<evidence type="ECO:0000313" key="2">
    <source>
        <dbReference type="EMBL" id="MBD3364119.1"/>
    </source>
</evidence>
<keyword evidence="1" id="KW-0472">Membrane</keyword>
<name>A0A9D5K8M2_UNCW3</name>
<organism evidence="2 3">
    <name type="scientific">candidate division WOR-3 bacterium</name>
    <dbReference type="NCBI Taxonomy" id="2052148"/>
    <lineage>
        <taxon>Bacteria</taxon>
        <taxon>Bacteria division WOR-3</taxon>
    </lineage>
</organism>
<dbReference type="Proteomes" id="UP000630660">
    <property type="component" value="Unassembled WGS sequence"/>
</dbReference>
<proteinExistence type="predicted"/>
<sequence>MRRTTSSVGLVKVFRMVLVMAIITLSFLSIGCPIMLARVNTGQKGRMDSIEDDLYRLTKNYVLFLDDYNMHLYNEHGIDPVQESRYYVDCVTRGILKKARISVTPGHRFKQLEAWGQTLFSCSVTFQDTYLAHVRSFHEALPLDIDIDYSEPLSPREFEVRLQTLESNVIRFSEYFHKLEKMYNTHAEEFHGR</sequence>
<protein>
    <submittedName>
        <fullName evidence="2">Uncharacterized protein</fullName>
    </submittedName>
</protein>
<accession>A0A9D5K8M2</accession>
<feature type="transmembrane region" description="Helical" evidence="1">
    <location>
        <begin position="13"/>
        <end position="37"/>
    </location>
</feature>
<dbReference type="EMBL" id="WJKJ01000088">
    <property type="protein sequence ID" value="MBD3364119.1"/>
    <property type="molecule type" value="Genomic_DNA"/>
</dbReference>